<evidence type="ECO:0000313" key="1">
    <source>
        <dbReference type="EMBL" id="TFK89215.1"/>
    </source>
</evidence>
<organism evidence="1 2">
    <name type="scientific">Polyporus arcularius HHB13444</name>
    <dbReference type="NCBI Taxonomy" id="1314778"/>
    <lineage>
        <taxon>Eukaryota</taxon>
        <taxon>Fungi</taxon>
        <taxon>Dikarya</taxon>
        <taxon>Basidiomycota</taxon>
        <taxon>Agaricomycotina</taxon>
        <taxon>Agaricomycetes</taxon>
        <taxon>Polyporales</taxon>
        <taxon>Polyporaceae</taxon>
        <taxon>Polyporus</taxon>
    </lineage>
</organism>
<evidence type="ECO:0008006" key="3">
    <source>
        <dbReference type="Google" id="ProtNLM"/>
    </source>
</evidence>
<dbReference type="Proteomes" id="UP000308197">
    <property type="component" value="Unassembled WGS sequence"/>
</dbReference>
<protein>
    <recommendedName>
        <fullName evidence="3">2OGFeDO JBP1/TET oxygenase domain-containing protein</fullName>
    </recommendedName>
</protein>
<dbReference type="EMBL" id="ML211083">
    <property type="protein sequence ID" value="TFK89215.1"/>
    <property type="molecule type" value="Genomic_DNA"/>
</dbReference>
<name>A0A5C3PHI2_9APHY</name>
<gene>
    <name evidence="1" type="ORF">K466DRAFT_611054</name>
</gene>
<proteinExistence type="predicted"/>
<dbReference type="Gene3D" id="3.60.130.30">
    <property type="match status" value="1"/>
</dbReference>
<dbReference type="STRING" id="1314778.A0A5C3PHI2"/>
<reference evidence="1 2" key="1">
    <citation type="journal article" date="2019" name="Nat. Ecol. Evol.">
        <title>Megaphylogeny resolves global patterns of mushroom evolution.</title>
        <authorList>
            <person name="Varga T."/>
            <person name="Krizsan K."/>
            <person name="Foldi C."/>
            <person name="Dima B."/>
            <person name="Sanchez-Garcia M."/>
            <person name="Sanchez-Ramirez S."/>
            <person name="Szollosi G.J."/>
            <person name="Szarkandi J.G."/>
            <person name="Papp V."/>
            <person name="Albert L."/>
            <person name="Andreopoulos W."/>
            <person name="Angelini C."/>
            <person name="Antonin V."/>
            <person name="Barry K.W."/>
            <person name="Bougher N.L."/>
            <person name="Buchanan P."/>
            <person name="Buyck B."/>
            <person name="Bense V."/>
            <person name="Catcheside P."/>
            <person name="Chovatia M."/>
            <person name="Cooper J."/>
            <person name="Damon W."/>
            <person name="Desjardin D."/>
            <person name="Finy P."/>
            <person name="Geml J."/>
            <person name="Haridas S."/>
            <person name="Hughes K."/>
            <person name="Justo A."/>
            <person name="Karasinski D."/>
            <person name="Kautmanova I."/>
            <person name="Kiss B."/>
            <person name="Kocsube S."/>
            <person name="Kotiranta H."/>
            <person name="LaButti K.M."/>
            <person name="Lechner B.E."/>
            <person name="Liimatainen K."/>
            <person name="Lipzen A."/>
            <person name="Lukacs Z."/>
            <person name="Mihaltcheva S."/>
            <person name="Morgado L.N."/>
            <person name="Niskanen T."/>
            <person name="Noordeloos M.E."/>
            <person name="Ohm R.A."/>
            <person name="Ortiz-Santana B."/>
            <person name="Ovrebo C."/>
            <person name="Racz N."/>
            <person name="Riley R."/>
            <person name="Savchenko A."/>
            <person name="Shiryaev A."/>
            <person name="Soop K."/>
            <person name="Spirin V."/>
            <person name="Szebenyi C."/>
            <person name="Tomsovsky M."/>
            <person name="Tulloss R.E."/>
            <person name="Uehling J."/>
            <person name="Grigoriev I.V."/>
            <person name="Vagvolgyi C."/>
            <person name="Papp T."/>
            <person name="Martin F.M."/>
            <person name="Miettinen O."/>
            <person name="Hibbett D.S."/>
            <person name="Nagy L.G."/>
        </authorList>
    </citation>
    <scope>NUCLEOTIDE SEQUENCE [LARGE SCALE GENOMIC DNA]</scope>
    <source>
        <strain evidence="1 2">HHB13444</strain>
    </source>
</reference>
<accession>A0A5C3PHI2</accession>
<evidence type="ECO:0000313" key="2">
    <source>
        <dbReference type="Proteomes" id="UP000308197"/>
    </source>
</evidence>
<sequence>MASTFFPISPQAAFRMRTVEYMSGLYKHQVAVQDVSSVHRARVPPPIPPPDMSARLVRDCQDIVQVIMRAARTKYELTWDGHRYADSLAKTAVLQLSEEDKRLRRYPPLIPAEDIIAGDRYYGLIDHPAIIVDCHGNILVWTLPKIIPKHRQEELLAITRHVEGRLTVREDPENASPGQQWRTGSRFFREGNDWMSGILYLSAGWFPLGQQGDNCRPRCTDFLRLPEGQAWMSALQEIGALIDGILAITHPRLYEAGLEVQRRLAERLPDLREHLGRWPWVFNCAQVSVNRMSIHHRDYNGRPGWVDFLLSVGTYGERAVMAFRNLGATVPFDSGSVVLPVSRVVIHAVPAVPADRIAYTLFMSDKVHEWVRVEDPGWEKEGGRRRVD</sequence>
<dbReference type="AlphaFoldDB" id="A0A5C3PHI2"/>
<dbReference type="InParanoid" id="A0A5C3PHI2"/>
<keyword evidence="2" id="KW-1185">Reference proteome</keyword>